<feature type="domain" description="Initiator Rep protein WH1" evidence="3">
    <location>
        <begin position="23"/>
        <end position="162"/>
    </location>
</feature>
<dbReference type="GO" id="GO:0003887">
    <property type="term" value="F:DNA-directed DNA polymerase activity"/>
    <property type="evidence" value="ECO:0007669"/>
    <property type="project" value="InterPro"/>
</dbReference>
<sequence>MPPTPRGGMVVKPVETIALRVTKGKATLLGRRFWNCLVKHAQLHSPNAENMYEMPVAVLKKLAGFDSKNMEVLASTLTELQTIAVNWGDSPKNFSRESYRWESATLLSYASIRKKAGEGPTLVFDFHPAVRPYILKPEVYSLISLEIQRRFRTVGGLVLYEIGERYLSSPNGLSARLHWTEWHHILTSRSRDDKSGKGKSPEWKYFKRDVLDPAVREVNKEQDKFTIDYHVAKAGRFTTDLQFVVKANRKALAAPVDLEQWQLDRLAQWGVPGTEAARLLEKLGPGDRIKVIETVERRLQKSEQLGDVKSVPAYLHTVVAQGLESGVFSGEFPDVPDAAPKPAAARRERATPPASAPAAVTAPPAAPVVPAPATGPARTPATAPPHAQELWMAAKDLFLTLPEAQKQHWYARYEAQRVGPQSPLAASPDYGRLPEVRIWRDFMKARQLNPNAKLGTSALVYFSKWLAPVWAEEGRL</sequence>
<dbReference type="Pfam" id="PF01051">
    <property type="entry name" value="Rep3_N"/>
    <property type="match status" value="1"/>
</dbReference>
<dbReference type="InterPro" id="IPR036390">
    <property type="entry name" value="WH_DNA-bd_sf"/>
</dbReference>
<evidence type="ECO:0000256" key="2">
    <source>
        <dbReference type="SAM" id="MobiDB-lite"/>
    </source>
</evidence>
<comment type="caution">
    <text evidence="4">The sequence shown here is derived from an EMBL/GenBank/DDBJ whole genome shotgun (WGS) entry which is preliminary data.</text>
</comment>
<dbReference type="Proteomes" id="UP000574067">
    <property type="component" value="Unassembled WGS sequence"/>
</dbReference>
<feature type="compositionally biased region" description="Low complexity" evidence="2">
    <location>
        <begin position="351"/>
        <end position="363"/>
    </location>
</feature>
<accession>A0A848FHJ9</accession>
<evidence type="ECO:0000256" key="1">
    <source>
        <dbReference type="ARBA" id="ARBA00038283"/>
    </source>
</evidence>
<dbReference type="SUPFAM" id="SSF46785">
    <property type="entry name" value="Winged helix' DNA-binding domain"/>
    <property type="match status" value="1"/>
</dbReference>
<dbReference type="AlphaFoldDB" id="A0A848FHJ9"/>
<keyword evidence="5" id="KW-1185">Reference proteome</keyword>
<protein>
    <submittedName>
        <fullName evidence="4">Replication initiation protein</fullName>
    </submittedName>
</protein>
<proteinExistence type="inferred from homology"/>
<feature type="compositionally biased region" description="Low complexity" evidence="2">
    <location>
        <begin position="371"/>
        <end position="384"/>
    </location>
</feature>
<evidence type="ECO:0000313" key="4">
    <source>
        <dbReference type="EMBL" id="NML18794.1"/>
    </source>
</evidence>
<dbReference type="EMBL" id="JABBFW010000040">
    <property type="protein sequence ID" value="NML18794.1"/>
    <property type="molecule type" value="Genomic_DNA"/>
</dbReference>
<evidence type="ECO:0000259" key="3">
    <source>
        <dbReference type="Pfam" id="PF01051"/>
    </source>
</evidence>
<gene>
    <name evidence="4" type="ORF">HHL10_27875</name>
</gene>
<reference evidence="4 5" key="1">
    <citation type="submission" date="2020-04" db="EMBL/GenBank/DDBJ databases">
        <title>Azohydromonas sp. isolated from soil.</title>
        <authorList>
            <person name="Dahal R.H."/>
        </authorList>
    </citation>
    <scope>NUCLEOTIDE SEQUENCE [LARGE SCALE GENOMIC DNA]</scope>
    <source>
        <strain evidence="4 5">G-1-1-14</strain>
    </source>
</reference>
<organism evidence="4 5">
    <name type="scientific">Azohydromonas caseinilytica</name>
    <dbReference type="NCBI Taxonomy" id="2728836"/>
    <lineage>
        <taxon>Bacteria</taxon>
        <taxon>Pseudomonadati</taxon>
        <taxon>Pseudomonadota</taxon>
        <taxon>Betaproteobacteria</taxon>
        <taxon>Burkholderiales</taxon>
        <taxon>Sphaerotilaceae</taxon>
        <taxon>Azohydromonas</taxon>
    </lineage>
</organism>
<dbReference type="Pfam" id="PF21205">
    <property type="entry name" value="Rep3_C"/>
    <property type="match status" value="1"/>
</dbReference>
<dbReference type="RefSeq" id="WP_169163686.1">
    <property type="nucleotide sequence ID" value="NZ_JABBFW010000040.1"/>
</dbReference>
<dbReference type="InterPro" id="IPR036388">
    <property type="entry name" value="WH-like_DNA-bd_sf"/>
</dbReference>
<evidence type="ECO:0000313" key="5">
    <source>
        <dbReference type="Proteomes" id="UP000574067"/>
    </source>
</evidence>
<dbReference type="InterPro" id="IPR000525">
    <property type="entry name" value="Initiator_Rep_WH1"/>
</dbReference>
<dbReference type="GO" id="GO:0006270">
    <property type="term" value="P:DNA replication initiation"/>
    <property type="evidence" value="ECO:0007669"/>
    <property type="project" value="InterPro"/>
</dbReference>
<comment type="similarity">
    <text evidence="1">Belongs to the initiator RepB protein family.</text>
</comment>
<dbReference type="Gene3D" id="1.10.10.10">
    <property type="entry name" value="Winged helix-like DNA-binding domain superfamily/Winged helix DNA-binding domain"/>
    <property type="match status" value="1"/>
</dbReference>
<name>A0A848FHJ9_9BURK</name>
<feature type="region of interest" description="Disordered" evidence="2">
    <location>
        <begin position="332"/>
        <end position="384"/>
    </location>
</feature>